<name>A0A2A4K4X5_HELVI</name>
<dbReference type="AlphaFoldDB" id="A0A2A4K4X5"/>
<dbReference type="Gene3D" id="3.40.50.1820">
    <property type="entry name" value="alpha/beta hydrolase"/>
    <property type="match status" value="1"/>
</dbReference>
<evidence type="ECO:0000256" key="1">
    <source>
        <dbReference type="ARBA" id="ARBA00012480"/>
    </source>
</evidence>
<dbReference type="InterPro" id="IPR029058">
    <property type="entry name" value="AB_hydrolase_fold"/>
</dbReference>
<dbReference type="GO" id="GO:0016297">
    <property type="term" value="F:fatty acyl-[ACP] hydrolase activity"/>
    <property type="evidence" value="ECO:0007669"/>
    <property type="project" value="UniProtKB-EC"/>
</dbReference>
<accession>A0A2A4K4X5</accession>
<dbReference type="InterPro" id="IPR001031">
    <property type="entry name" value="Thioesterase"/>
</dbReference>
<feature type="domain" description="Thioesterase" evidence="2">
    <location>
        <begin position="182"/>
        <end position="297"/>
    </location>
</feature>
<protein>
    <recommendedName>
        <fullName evidence="1">oleoyl-[acyl-carrier-protein] hydrolase</fullName>
        <ecNumber evidence="1">3.1.2.14</ecNumber>
    </recommendedName>
</protein>
<proteinExistence type="predicted"/>
<evidence type="ECO:0000259" key="2">
    <source>
        <dbReference type="Pfam" id="PF00975"/>
    </source>
</evidence>
<evidence type="ECO:0000313" key="3">
    <source>
        <dbReference type="EMBL" id="PCG78964.1"/>
    </source>
</evidence>
<dbReference type="SUPFAM" id="SSF53474">
    <property type="entry name" value="alpha/beta-Hydrolases"/>
    <property type="match status" value="1"/>
</dbReference>
<dbReference type="STRING" id="7102.A0A2A4K4X5"/>
<organism evidence="3">
    <name type="scientific">Heliothis virescens</name>
    <name type="common">Tobacco budworm moth</name>
    <dbReference type="NCBI Taxonomy" id="7102"/>
    <lineage>
        <taxon>Eukaryota</taxon>
        <taxon>Metazoa</taxon>
        <taxon>Ecdysozoa</taxon>
        <taxon>Arthropoda</taxon>
        <taxon>Hexapoda</taxon>
        <taxon>Insecta</taxon>
        <taxon>Pterygota</taxon>
        <taxon>Neoptera</taxon>
        <taxon>Endopterygota</taxon>
        <taxon>Lepidoptera</taxon>
        <taxon>Glossata</taxon>
        <taxon>Ditrysia</taxon>
        <taxon>Noctuoidea</taxon>
        <taxon>Noctuidae</taxon>
        <taxon>Heliothinae</taxon>
        <taxon>Heliothis</taxon>
    </lineage>
</organism>
<dbReference type="EMBL" id="NWSH01000156">
    <property type="protein sequence ID" value="PCG78964.1"/>
    <property type="molecule type" value="Genomic_DNA"/>
</dbReference>
<gene>
    <name evidence="3" type="ORF">B5V51_2473</name>
</gene>
<dbReference type="Pfam" id="PF00975">
    <property type="entry name" value="Thioesterase"/>
    <property type="match status" value="1"/>
</dbReference>
<sequence length="449" mass="50086">MITLASSTVKWVRQCRSSCSLAYAARISVSTNWLVCDTRPRSSRTHCRTLSENCGSSRSLCCSSGVLAPSKIQVPQNANPETTLKDLGIADESIPLICSFLDVVYNVSLDEDSIPHLTLAGIQELVETATDIVPENVNGIATFFSSVSSDELLATTDLFVVPTLNKDITLSEDEFDVNKRYLCIVPGMEGHYERFRVLYERLKLPAFVLQPGYDRPRETIRETAERYAQVLLKKTGIQNNFYLLGYETGVLVALELAAILEDHGLTGTVFCLGCAPDEFQATLEEQLSSFKTEEQLQDAIIRHMSKLITGKDIPALDDILRESATWSEKVEACVRSLLGSMQHSVQYARAQIESALAYITRARGYVAPVRALRSQLVLLRAASSRPPAHALQRHSQRPVAVHQLRTPLSYVSSDMECPAIVNRYLDNDIKTEFEMKNLCEAYSLYKDIF</sequence>
<dbReference type="EC" id="3.1.2.14" evidence="1"/>
<reference evidence="3" key="1">
    <citation type="submission" date="2017-09" db="EMBL/GenBank/DDBJ databases">
        <title>Contemporary evolution of a Lepidopteran species, Heliothis virescens, in response to modern agricultural practices.</title>
        <authorList>
            <person name="Fritz M.L."/>
            <person name="Deyonke A.M."/>
            <person name="Papanicolaou A."/>
            <person name="Micinski S."/>
            <person name="Westbrook J."/>
            <person name="Gould F."/>
        </authorList>
    </citation>
    <scope>NUCLEOTIDE SEQUENCE [LARGE SCALE GENOMIC DNA]</scope>
    <source>
        <strain evidence="3">HvINT-</strain>
        <tissue evidence="3">Whole body</tissue>
    </source>
</reference>
<comment type="caution">
    <text evidence="3">The sequence shown here is derived from an EMBL/GenBank/DDBJ whole genome shotgun (WGS) entry which is preliminary data.</text>
</comment>